<dbReference type="Gene3D" id="6.20.50.100">
    <property type="match status" value="1"/>
</dbReference>
<dbReference type="InterPro" id="IPR005594">
    <property type="entry name" value="YadA_C"/>
</dbReference>
<dbReference type="Gene3D" id="3.30.1300.30">
    <property type="entry name" value="GSPII I/J protein-like"/>
    <property type="match status" value="1"/>
</dbReference>
<dbReference type="RefSeq" id="WP_016655761.1">
    <property type="nucleotide sequence ID" value="NZ_KE340352.1"/>
</dbReference>
<evidence type="ECO:0000256" key="1">
    <source>
        <dbReference type="ARBA" id="ARBA00004241"/>
    </source>
</evidence>
<evidence type="ECO:0000256" key="7">
    <source>
        <dbReference type="ARBA" id="ARBA00022729"/>
    </source>
</evidence>
<dbReference type="PATRIC" id="fig|421052.3.peg.1320"/>
<dbReference type="InterPro" id="IPR008635">
    <property type="entry name" value="Coiled_stalk_dom"/>
</dbReference>
<accession>S3P7Z0</accession>
<keyword evidence="6" id="KW-0812">Transmembrane</keyword>
<reference evidence="13 14" key="1">
    <citation type="submission" date="2013-06" db="EMBL/GenBank/DDBJ databases">
        <title>The Genome Sequence of Acinetobacter rudis CIP 110305.</title>
        <authorList>
            <consortium name="The Broad Institute Genome Sequencing Platform"/>
            <consortium name="The Broad Institute Genome Sequencing Center for Infectious Disease"/>
            <person name="Cerqueira G."/>
            <person name="Feldgarden M."/>
            <person name="Courvalin P."/>
            <person name="Perichon B."/>
            <person name="Grillot-Courvalin C."/>
            <person name="Clermont D."/>
            <person name="Rocha E."/>
            <person name="Yoon E.-J."/>
            <person name="Nemec A."/>
            <person name="Young S.K."/>
            <person name="Zeng Q."/>
            <person name="Gargeya S."/>
            <person name="Fitzgerald M."/>
            <person name="Abouelleil A."/>
            <person name="Alvarado L."/>
            <person name="Berlin A.M."/>
            <person name="Chapman S.B."/>
            <person name="Dewar J."/>
            <person name="Goldberg J."/>
            <person name="Griggs A."/>
            <person name="Gujja S."/>
            <person name="Hansen M."/>
            <person name="Howarth C."/>
            <person name="Imamovic A."/>
            <person name="Larimer J."/>
            <person name="McCowan C."/>
            <person name="Murphy C."/>
            <person name="Pearson M."/>
            <person name="Priest M."/>
            <person name="Roberts A."/>
            <person name="Saif S."/>
            <person name="Shea T."/>
            <person name="Sykes S."/>
            <person name="Wortman J."/>
            <person name="Nusbaum C."/>
            <person name="Birren B."/>
        </authorList>
    </citation>
    <scope>NUCLEOTIDE SEQUENCE [LARGE SCALE GENOMIC DNA]</scope>
    <source>
        <strain evidence="13 14">CIP 110305</strain>
    </source>
</reference>
<dbReference type="SUPFAM" id="SSF101967">
    <property type="entry name" value="Adhesin YadA, collagen-binding domain"/>
    <property type="match status" value="1"/>
</dbReference>
<organism evidence="13 14">
    <name type="scientific">Acinetobacter rudis CIP 110305</name>
    <dbReference type="NCBI Taxonomy" id="421052"/>
    <lineage>
        <taxon>Bacteria</taxon>
        <taxon>Pseudomonadati</taxon>
        <taxon>Pseudomonadota</taxon>
        <taxon>Gammaproteobacteria</taxon>
        <taxon>Moraxellales</taxon>
        <taxon>Moraxellaceae</taxon>
        <taxon>Acinetobacter</taxon>
    </lineage>
</organism>
<evidence type="ECO:0000256" key="8">
    <source>
        <dbReference type="ARBA" id="ARBA00022927"/>
    </source>
</evidence>
<evidence type="ECO:0000256" key="10">
    <source>
        <dbReference type="ARBA" id="ARBA00023237"/>
    </source>
</evidence>
<keyword evidence="10" id="KW-0998">Cell outer membrane</keyword>
<dbReference type="GO" id="GO:0015031">
    <property type="term" value="P:protein transport"/>
    <property type="evidence" value="ECO:0007669"/>
    <property type="project" value="UniProtKB-KW"/>
</dbReference>
<dbReference type="HOGENOM" id="CLU_339676_0_0_6"/>
<feature type="domain" description="Trimeric autotransporter adhesin YadA-like C-terminal membrane anchor" evidence="11">
    <location>
        <begin position="777"/>
        <end position="832"/>
    </location>
</feature>
<feature type="domain" description="Trimeric autotransporter adhesin YadA-like stalk" evidence="12">
    <location>
        <begin position="668"/>
        <end position="709"/>
    </location>
</feature>
<comment type="caution">
    <text evidence="13">The sequence shown here is derived from an EMBL/GenBank/DDBJ whole genome shotgun (WGS) entry which is preliminary data.</text>
</comment>
<evidence type="ECO:0000256" key="9">
    <source>
        <dbReference type="ARBA" id="ARBA00023136"/>
    </source>
</evidence>
<dbReference type="SUPFAM" id="SSF54523">
    <property type="entry name" value="Pili subunits"/>
    <property type="match status" value="1"/>
</dbReference>
<name>S3P7Z0_9GAMM</name>
<keyword evidence="9" id="KW-0472">Membrane</keyword>
<comment type="subcellular location">
    <subcellularLocation>
        <location evidence="2">Cell outer membrane</location>
    </subcellularLocation>
    <subcellularLocation>
        <location evidence="1">Cell surface</location>
    </subcellularLocation>
</comment>
<feature type="non-terminal residue" evidence="13">
    <location>
        <position position="1"/>
    </location>
</feature>
<dbReference type="STRING" id="632955.GCA_000829675_00057"/>
<feature type="domain" description="Trimeric autotransporter adhesin YadA-like stalk" evidence="12">
    <location>
        <begin position="326"/>
        <end position="363"/>
    </location>
</feature>
<dbReference type="Gene3D" id="2.20.70.140">
    <property type="match status" value="2"/>
</dbReference>
<dbReference type="EMBL" id="ATGI01000016">
    <property type="protein sequence ID" value="EPF74981.1"/>
    <property type="molecule type" value="Genomic_DNA"/>
</dbReference>
<evidence type="ECO:0000313" key="14">
    <source>
        <dbReference type="Proteomes" id="UP000014568"/>
    </source>
</evidence>
<evidence type="ECO:0000256" key="3">
    <source>
        <dbReference type="ARBA" id="ARBA00005848"/>
    </source>
</evidence>
<dbReference type="Gene3D" id="1.20.5.170">
    <property type="match status" value="1"/>
</dbReference>
<keyword evidence="7" id="KW-0732">Signal</keyword>
<dbReference type="InterPro" id="IPR011049">
    <property type="entry name" value="Serralysin-like_metalloprot_C"/>
</dbReference>
<evidence type="ECO:0000313" key="13">
    <source>
        <dbReference type="EMBL" id="EPF74981.1"/>
    </source>
</evidence>
<dbReference type="AlphaFoldDB" id="S3P7Z0"/>
<dbReference type="GO" id="GO:0009986">
    <property type="term" value="C:cell surface"/>
    <property type="evidence" value="ECO:0007669"/>
    <property type="project" value="UniProtKB-SubCell"/>
</dbReference>
<evidence type="ECO:0000259" key="11">
    <source>
        <dbReference type="Pfam" id="PF03895"/>
    </source>
</evidence>
<proteinExistence type="inferred from homology"/>
<dbReference type="Pfam" id="PF05662">
    <property type="entry name" value="YadA_stalk"/>
    <property type="match status" value="2"/>
</dbReference>
<evidence type="ECO:0000259" key="12">
    <source>
        <dbReference type="Pfam" id="PF05662"/>
    </source>
</evidence>
<evidence type="ECO:0008006" key="15">
    <source>
        <dbReference type="Google" id="ProtNLM"/>
    </source>
</evidence>
<dbReference type="InterPro" id="IPR045584">
    <property type="entry name" value="Pilin-like"/>
</dbReference>
<sequence>QEVATLNDGLKFVGNDGKVIAKKLNEQLAVVGGMTDLADDAASAENIRTVRNAKDELEVQLSKDLKNLTNVNTENLTVTNTTKLGDTFTVNKGDVKYTGPITEGDHITNKTYVDGKVGEVANNPLTFAGNTGSVAKKLGETMSIKGAGIKADTEYSAENIKTTVDANGDLIVAMDKNLKADSVALNGKDGKDGLTLTAGVGASGLNGTDGETRIIYKTKDGKTQEVATLNDGLKFVGNDGKVIAKKLNEQLAVVGGMKDMTATAASSENIRTVQNDKGGLEVQLSKKLTGLESVAVGDTLINNAGLTIKNGPSITAGGINAGGKVISNVAAGKDGKDAVNVDQLNQVADASKVDVKEGKNVKVTTKVNDDGSKEFTVATDTVVDFDKVTVGTVTIDKKTNDITGLSNTKLGAADFASKGRAATEEQLNYVQDNFVTILGGNAVNKGGNVSITNIGNTGKDNIHDAISSINDKANNANQGWNLTANGKDQSTVKPGDTVDFKNTDGNITISKDGNNVKVDMNKDLNLGKDGSIKTGDTTINNDGLVIAGGPSVTKDGINAGNKTVTGVGSGMKDANGKSVSDITEADGNNAVNIDDLRNTVGKAVTKAKSTVSAGSNVTVKVEQNQDGSTNYEVATKDDVTFKNVNTDNINVGGVVINKDKGIHAGDKKVTGVADGAINKDSKDAVNGSQLNTTNTTISQYLGGGTKFENGKWTEPSFNVNNSTYHNVGDALQALDDRSTQLNNKVDNLFQTTNQRIDNVEKRANAGIAAAMALETAPYVAGKWSYAAAAAHHGGENAVGVTLRKTADNGRWSLTGGIAAASEGDPSFRIGISGVID</sequence>
<evidence type="ECO:0000256" key="6">
    <source>
        <dbReference type="ARBA" id="ARBA00022692"/>
    </source>
</evidence>
<dbReference type="Gene3D" id="6.10.250.2040">
    <property type="match status" value="1"/>
</dbReference>
<comment type="similarity">
    <text evidence="3">Belongs to the autotransporter-2 (AT-2) (TC 1.B.40) family.</text>
</comment>
<keyword evidence="5" id="KW-1134">Transmembrane beta strand</keyword>
<dbReference type="Pfam" id="PF03895">
    <property type="entry name" value="YadA_anchor"/>
    <property type="match status" value="1"/>
</dbReference>
<keyword evidence="8" id="KW-0653">Protein transport</keyword>
<dbReference type="eggNOG" id="COG5295">
    <property type="taxonomic scope" value="Bacteria"/>
</dbReference>
<gene>
    <name evidence="13" type="ORF">F945_01352</name>
</gene>
<evidence type="ECO:0000256" key="5">
    <source>
        <dbReference type="ARBA" id="ARBA00022452"/>
    </source>
</evidence>
<dbReference type="GO" id="GO:0009279">
    <property type="term" value="C:cell outer membrane"/>
    <property type="evidence" value="ECO:0007669"/>
    <property type="project" value="UniProtKB-SubCell"/>
</dbReference>
<keyword evidence="14" id="KW-1185">Reference proteome</keyword>
<evidence type="ECO:0000256" key="2">
    <source>
        <dbReference type="ARBA" id="ARBA00004442"/>
    </source>
</evidence>
<protein>
    <recommendedName>
        <fullName evidence="15">Trimeric autotransporter adhesin YadA-like C-terminal membrane anchor domain-containing protein</fullName>
    </recommendedName>
</protein>
<keyword evidence="4" id="KW-0813">Transport</keyword>
<dbReference type="Proteomes" id="UP000014568">
    <property type="component" value="Unassembled WGS sequence"/>
</dbReference>
<evidence type="ECO:0000256" key="4">
    <source>
        <dbReference type="ARBA" id="ARBA00022448"/>
    </source>
</evidence>